<evidence type="ECO:0000256" key="1">
    <source>
        <dbReference type="SAM" id="MobiDB-lite"/>
    </source>
</evidence>
<keyword evidence="2" id="KW-0812">Transmembrane</keyword>
<dbReference type="EMBL" id="JAAOZC010000006">
    <property type="protein sequence ID" value="NIJ08845.1"/>
    <property type="molecule type" value="Genomic_DNA"/>
</dbReference>
<evidence type="ECO:0000313" key="3">
    <source>
        <dbReference type="EMBL" id="NIJ08845.1"/>
    </source>
</evidence>
<feature type="region of interest" description="Disordered" evidence="1">
    <location>
        <begin position="1"/>
        <end position="74"/>
    </location>
</feature>
<evidence type="ECO:0000256" key="2">
    <source>
        <dbReference type="SAM" id="Phobius"/>
    </source>
</evidence>
<feature type="transmembrane region" description="Helical" evidence="2">
    <location>
        <begin position="106"/>
        <end position="125"/>
    </location>
</feature>
<feature type="region of interest" description="Disordered" evidence="1">
    <location>
        <begin position="137"/>
        <end position="156"/>
    </location>
</feature>
<reference evidence="3 4" key="1">
    <citation type="submission" date="2020-03" db="EMBL/GenBank/DDBJ databases">
        <title>Genomic Encyclopedia of Type Strains, Phase III (KMG-III): the genomes of soil and plant-associated and newly described type strains.</title>
        <authorList>
            <person name="Whitman W."/>
        </authorList>
    </citation>
    <scope>NUCLEOTIDE SEQUENCE [LARGE SCALE GENOMIC DNA]</scope>
    <source>
        <strain evidence="3 4">CECT 8804</strain>
    </source>
</reference>
<organism evidence="3 4">
    <name type="scientific">Sphingomonas vulcanisoli</name>
    <dbReference type="NCBI Taxonomy" id="1658060"/>
    <lineage>
        <taxon>Bacteria</taxon>
        <taxon>Pseudomonadati</taxon>
        <taxon>Pseudomonadota</taxon>
        <taxon>Alphaproteobacteria</taxon>
        <taxon>Sphingomonadales</taxon>
        <taxon>Sphingomonadaceae</taxon>
        <taxon>Sphingomonas</taxon>
    </lineage>
</organism>
<name>A0ABX0TYL1_9SPHN</name>
<keyword evidence="4" id="KW-1185">Reference proteome</keyword>
<accession>A0ABX0TYL1</accession>
<gene>
    <name evidence="3" type="ORF">FHS31_002469</name>
</gene>
<comment type="caution">
    <text evidence="3">The sequence shown here is derived from an EMBL/GenBank/DDBJ whole genome shotgun (WGS) entry which is preliminary data.</text>
</comment>
<protein>
    <submittedName>
        <fullName evidence="3">Cobalamin biosynthesis Mg chelatase CobN</fullName>
    </submittedName>
</protein>
<keyword evidence="2" id="KW-0472">Membrane</keyword>
<dbReference type="RefSeq" id="WP_167073894.1">
    <property type="nucleotide sequence ID" value="NZ_JAAOZC010000006.1"/>
</dbReference>
<feature type="compositionally biased region" description="Low complexity" evidence="1">
    <location>
        <begin position="55"/>
        <end position="74"/>
    </location>
</feature>
<feature type="compositionally biased region" description="Basic and acidic residues" evidence="1">
    <location>
        <begin position="137"/>
        <end position="148"/>
    </location>
</feature>
<dbReference type="Proteomes" id="UP000727456">
    <property type="component" value="Unassembled WGS sequence"/>
</dbReference>
<keyword evidence="2" id="KW-1133">Transmembrane helix</keyword>
<sequence length="156" mass="16195">MADTPSDSTPETATPPPRRRRARAEPTVAKPKRAAAAKPARRATTRRTPSVSESVAAPKRTVKKAAAAATTATTKAVRKAKPKVKAVANKVVEAEQSVTKSKVGRGFLIGGALAAIAATVAGIFGRKKIAEATTKSIDKVMGEPEREPGQPTMSAD</sequence>
<evidence type="ECO:0000313" key="4">
    <source>
        <dbReference type="Proteomes" id="UP000727456"/>
    </source>
</evidence>
<proteinExistence type="predicted"/>
<feature type="compositionally biased region" description="Basic residues" evidence="1">
    <location>
        <begin position="30"/>
        <end position="45"/>
    </location>
</feature>